<accession>A0A8S0ZQD2</accession>
<name>A0A8S0ZQD2_ARCPL</name>
<feature type="transmembrane region" description="Helical" evidence="5">
    <location>
        <begin position="193"/>
        <end position="215"/>
    </location>
</feature>
<evidence type="ECO:0000256" key="3">
    <source>
        <dbReference type="ARBA" id="ARBA00022989"/>
    </source>
</evidence>
<keyword evidence="4 5" id="KW-0472">Membrane</keyword>
<organism evidence="6 7">
    <name type="scientific">Arctia plantaginis</name>
    <name type="common">Wood tiger moth</name>
    <name type="synonym">Phalaena plantaginis</name>
    <dbReference type="NCBI Taxonomy" id="874455"/>
    <lineage>
        <taxon>Eukaryota</taxon>
        <taxon>Metazoa</taxon>
        <taxon>Ecdysozoa</taxon>
        <taxon>Arthropoda</taxon>
        <taxon>Hexapoda</taxon>
        <taxon>Insecta</taxon>
        <taxon>Pterygota</taxon>
        <taxon>Neoptera</taxon>
        <taxon>Endopterygota</taxon>
        <taxon>Lepidoptera</taxon>
        <taxon>Glossata</taxon>
        <taxon>Ditrysia</taxon>
        <taxon>Noctuoidea</taxon>
        <taxon>Erebidae</taxon>
        <taxon>Arctiinae</taxon>
        <taxon>Arctia</taxon>
    </lineage>
</organism>
<protein>
    <recommendedName>
        <fullName evidence="8">Proton-coupled folate transporter</fullName>
    </recommendedName>
</protein>
<feature type="transmembrane region" description="Helical" evidence="5">
    <location>
        <begin position="320"/>
        <end position="340"/>
    </location>
</feature>
<dbReference type="PANTHER" id="PTHR23507">
    <property type="entry name" value="ZGC:174356"/>
    <property type="match status" value="1"/>
</dbReference>
<dbReference type="Gene3D" id="1.20.1250.20">
    <property type="entry name" value="MFS general substrate transporter like domains"/>
    <property type="match status" value="1"/>
</dbReference>
<feature type="transmembrane region" description="Helical" evidence="5">
    <location>
        <begin position="442"/>
        <end position="463"/>
    </location>
</feature>
<keyword evidence="3 5" id="KW-1133">Transmembrane helix</keyword>
<feature type="transmembrane region" description="Helical" evidence="5">
    <location>
        <begin position="37"/>
        <end position="56"/>
    </location>
</feature>
<dbReference type="OrthoDB" id="6597267at2759"/>
<evidence type="ECO:0000256" key="2">
    <source>
        <dbReference type="ARBA" id="ARBA00022692"/>
    </source>
</evidence>
<dbReference type="EMBL" id="CADEBD010000297">
    <property type="protein sequence ID" value="CAB3234916.1"/>
    <property type="molecule type" value="Genomic_DNA"/>
</dbReference>
<evidence type="ECO:0000313" key="6">
    <source>
        <dbReference type="EMBL" id="CAB3234916.1"/>
    </source>
</evidence>
<feature type="transmembrane region" description="Helical" evidence="5">
    <location>
        <begin position="154"/>
        <end position="181"/>
    </location>
</feature>
<feature type="transmembrane region" description="Helical" evidence="5">
    <location>
        <begin position="221"/>
        <end position="242"/>
    </location>
</feature>
<dbReference type="GO" id="GO:0022857">
    <property type="term" value="F:transmembrane transporter activity"/>
    <property type="evidence" value="ECO:0007669"/>
    <property type="project" value="InterPro"/>
</dbReference>
<proteinExistence type="predicted"/>
<evidence type="ECO:0000313" key="7">
    <source>
        <dbReference type="Proteomes" id="UP000494256"/>
    </source>
</evidence>
<evidence type="ECO:0000256" key="4">
    <source>
        <dbReference type="ARBA" id="ARBA00023136"/>
    </source>
</evidence>
<dbReference type="Pfam" id="PF07690">
    <property type="entry name" value="MFS_1"/>
    <property type="match status" value="1"/>
</dbReference>
<dbReference type="Proteomes" id="UP000494256">
    <property type="component" value="Unassembled WGS sequence"/>
</dbReference>
<feature type="transmembrane region" description="Helical" evidence="5">
    <location>
        <begin position="127"/>
        <end position="148"/>
    </location>
</feature>
<gene>
    <name evidence="6" type="ORF">APLA_LOCUS6797</name>
</gene>
<dbReference type="InterPro" id="IPR036259">
    <property type="entry name" value="MFS_trans_sf"/>
</dbReference>
<dbReference type="InterPro" id="IPR011701">
    <property type="entry name" value="MFS"/>
</dbReference>
<evidence type="ECO:0000256" key="5">
    <source>
        <dbReference type="SAM" id="Phobius"/>
    </source>
</evidence>
<dbReference type="SUPFAM" id="SSF103473">
    <property type="entry name" value="MFS general substrate transporter"/>
    <property type="match status" value="1"/>
</dbReference>
<feature type="transmembrane region" description="Helical" evidence="5">
    <location>
        <begin position="92"/>
        <end position="115"/>
    </location>
</feature>
<comment type="subcellular location">
    <subcellularLocation>
        <location evidence="1">Membrane</location>
        <topology evidence="1">Multi-pass membrane protein</topology>
    </subcellularLocation>
</comment>
<feature type="transmembrane region" description="Helical" evidence="5">
    <location>
        <begin position="408"/>
        <end position="430"/>
    </location>
</feature>
<evidence type="ECO:0008006" key="8">
    <source>
        <dbReference type="Google" id="ProtNLM"/>
    </source>
</evidence>
<dbReference type="AlphaFoldDB" id="A0A8S0ZQD2"/>
<reference evidence="6 7" key="1">
    <citation type="submission" date="2020-04" db="EMBL/GenBank/DDBJ databases">
        <authorList>
            <person name="Wallbank WR R."/>
            <person name="Pardo Diaz C."/>
            <person name="Kozak K."/>
            <person name="Martin S."/>
            <person name="Jiggins C."/>
            <person name="Moest M."/>
            <person name="Warren A I."/>
            <person name="Byers J.R.P. K."/>
            <person name="Montejo-Kovacevich G."/>
            <person name="Yen C E."/>
        </authorList>
    </citation>
    <scope>NUCLEOTIDE SEQUENCE [LARGE SCALE GENOMIC DNA]</scope>
</reference>
<sequence length="480" mass="52559">MAQDEERLTENNPTVNTVPISNELPAKPFRITIELPLFLVMAGIALSGVAVSNITLNRSCVHALGYTKEECAVFLSLEKNNETDLEKEVQKYVTTLSTVRSVIEGVVPAVLSLFLGVWSDTHGRKPLLVWPLLGLAMSSILMVIVCTMDNLGPWWIVATCVPLSLSGGFTVMFTGAFCFLNDITSTESRSLRMTFLEASLSMGSIVGSLLSAPILSLVGNTWLILIAATCNVLAYAFCNVFVKESLTGALQGGITTIFDGLLVKEMVHECFKRRPNNGRAQILLLTLANSLSIFILYGTLPLDYLYTREKLNWTLYDFKMFDAISTTISFVGAFVGIGLLQKLIGFGDLFTSNIAYISTLADSTIRAFAISSWHMYLGAGVSLFRGLSGPLIRSFLSKILPVVDVAKVFTLMSAIEGLCPIVAPILYNSLYRFTISTFPGAIYLLSSGVIAICVVCLSFVQYFRWNTTSQYQLLESSLRS</sequence>
<feature type="transmembrane region" description="Helical" evidence="5">
    <location>
        <begin position="282"/>
        <end position="300"/>
    </location>
</feature>
<dbReference type="PANTHER" id="PTHR23507:SF39">
    <property type="entry name" value="GH23453P-RELATED"/>
    <property type="match status" value="1"/>
</dbReference>
<evidence type="ECO:0000256" key="1">
    <source>
        <dbReference type="ARBA" id="ARBA00004141"/>
    </source>
</evidence>
<comment type="caution">
    <text evidence="6">The sequence shown here is derived from an EMBL/GenBank/DDBJ whole genome shotgun (WGS) entry which is preliminary data.</text>
</comment>
<feature type="transmembrane region" description="Helical" evidence="5">
    <location>
        <begin position="375"/>
        <end position="396"/>
    </location>
</feature>
<dbReference type="GO" id="GO:0016020">
    <property type="term" value="C:membrane"/>
    <property type="evidence" value="ECO:0007669"/>
    <property type="project" value="UniProtKB-SubCell"/>
</dbReference>
<keyword evidence="2 5" id="KW-0812">Transmembrane</keyword>